<accession>A0A9P8HYX0</accession>
<gene>
    <name evidence="1" type="ORF">FGG08_003137</name>
</gene>
<keyword evidence="2" id="KW-1185">Reference proteome</keyword>
<comment type="caution">
    <text evidence="1">The sequence shown here is derived from an EMBL/GenBank/DDBJ whole genome shotgun (WGS) entry which is preliminary data.</text>
</comment>
<dbReference type="OrthoDB" id="10542421at2759"/>
<sequence length="458" mass="52267">MLVYDQRNRIVERNIGKDADAKGTITASIGHDQRLHLSVVEFEPVGGEDAHWVWRRDGTIAKIPTKPFKLAKPVIERDISQFSHNSIPGFLEGLPEGWCRNFLRVAYKEHNRDILVERSLLMATCANVFFQDFLRVEEGKELIEAPYDERLEMFLLGHTLTVKLEAEVERFLRKTEVEFLSELGDNRSLVALAAMAAYDIAIAELARGYKSWLDGRTKLPDEAKTAWPSEDALTRDISKIESQRSAIHHLFDEVDIATFGEAGILKTYKTVRKSHAETQKPAKLSQLQNLLLCGLRLSQLGLHRRHSPCTTLSMVDLNSRGIEDWVEAQELTRNDSFWEEAALYLQTCAIFRDHRKLTKDDLQQETDAVLRSLRNLPLDKAFVSDRFSGQQRLVIVCFAFDINVPAPEFPNRWCDWTDDDLDELAELLPTSATFVAGETVDSDCVRTWLEALETLFAF</sequence>
<name>A0A9P8HYX0_9PEZI</name>
<organism evidence="1 2">
    <name type="scientific">Glutinoglossum americanum</name>
    <dbReference type="NCBI Taxonomy" id="1670608"/>
    <lineage>
        <taxon>Eukaryota</taxon>
        <taxon>Fungi</taxon>
        <taxon>Dikarya</taxon>
        <taxon>Ascomycota</taxon>
        <taxon>Pezizomycotina</taxon>
        <taxon>Geoglossomycetes</taxon>
        <taxon>Geoglossales</taxon>
        <taxon>Geoglossaceae</taxon>
        <taxon>Glutinoglossum</taxon>
    </lineage>
</organism>
<dbReference type="Proteomes" id="UP000698800">
    <property type="component" value="Unassembled WGS sequence"/>
</dbReference>
<reference evidence="1" key="1">
    <citation type="submission" date="2021-03" db="EMBL/GenBank/DDBJ databases">
        <title>Comparative genomics and phylogenomic investigation of the class Geoglossomycetes provide insights into ecological specialization and systematics.</title>
        <authorList>
            <person name="Melie T."/>
            <person name="Pirro S."/>
            <person name="Miller A.N."/>
            <person name="Quandt A."/>
        </authorList>
    </citation>
    <scope>NUCLEOTIDE SEQUENCE</scope>
    <source>
        <strain evidence="1">GBOQ0MN5Z8</strain>
    </source>
</reference>
<evidence type="ECO:0000313" key="2">
    <source>
        <dbReference type="Proteomes" id="UP000698800"/>
    </source>
</evidence>
<dbReference type="EMBL" id="JAGHQL010000053">
    <property type="protein sequence ID" value="KAH0542466.1"/>
    <property type="molecule type" value="Genomic_DNA"/>
</dbReference>
<protein>
    <submittedName>
        <fullName evidence="1">Uncharacterized protein</fullName>
    </submittedName>
</protein>
<proteinExistence type="predicted"/>
<evidence type="ECO:0000313" key="1">
    <source>
        <dbReference type="EMBL" id="KAH0542466.1"/>
    </source>
</evidence>
<dbReference type="AlphaFoldDB" id="A0A9P8HYX0"/>